<reference evidence="32 33" key="1">
    <citation type="journal article" date="2014" name="Int. J. Syst. Evol. Microbiol.">
        <title>Complete genome sequence of Corynebacterium casei LMG S-19264T (=DSM 44701T), isolated from a smear-ripened cheese.</title>
        <authorList>
            <consortium name="US DOE Joint Genome Institute (JGI-PGF)"/>
            <person name="Walter F."/>
            <person name="Albersmeier A."/>
            <person name="Kalinowski J."/>
            <person name="Ruckert C."/>
        </authorList>
    </citation>
    <scope>NUCLEOTIDE SEQUENCE [LARGE SCALE GENOMIC DNA]</scope>
    <source>
        <strain evidence="32 33">KCTC 23968</strain>
    </source>
</reference>
<dbReference type="EC" id="2.4.99.28" evidence="24"/>
<keyword evidence="13 28" id="KW-0812">Transmembrane</keyword>
<evidence type="ECO:0000256" key="2">
    <source>
        <dbReference type="ARBA" id="ARBA00004752"/>
    </source>
</evidence>
<comment type="caution">
    <text evidence="32">The sequence shown here is derived from an EMBL/GenBank/DDBJ whole genome shotgun (WGS) entry which is preliminary data.</text>
</comment>
<evidence type="ECO:0000313" key="33">
    <source>
        <dbReference type="Proteomes" id="UP000600865"/>
    </source>
</evidence>
<evidence type="ECO:0000256" key="1">
    <source>
        <dbReference type="ARBA" id="ARBA00004249"/>
    </source>
</evidence>
<evidence type="ECO:0000313" key="32">
    <source>
        <dbReference type="EMBL" id="GGX58504.1"/>
    </source>
</evidence>
<evidence type="ECO:0000256" key="4">
    <source>
        <dbReference type="ARBA" id="ARBA00007739"/>
    </source>
</evidence>
<dbReference type="Pfam" id="PF17092">
    <property type="entry name" value="PCB_OB"/>
    <property type="match status" value="1"/>
</dbReference>
<dbReference type="FunFam" id="1.10.3810.10:FF:000003">
    <property type="entry name" value="Penicillin-binding protein 1a"/>
    <property type="match status" value="1"/>
</dbReference>
<sequence length="946" mass="104338">MTETISATASETPNKPRSKFWRVVKWLFGIGLVLGLIAAIVVFVFIVKSTRDLPSVESLSEYQPPVMSRVHAGDGKLISEFRKQARVFVPIETVPEALQHSFVAAEDKRFYTHNGFDPIGFARAMKANIGHVLNGRRLEGGSTLTQQVAKNFLVGNERNIERKVREVAIARRIEKAMDKDTILELYLNEIYFGRGAYGVAAASLNYFGKPMKDLTVAEIAYLAVLPKGPSNYQINDPVKKERAIRRRNYVLTRMAEDGYITEEEAQTARETEITVTDRFEGDEYLAAEYFVEEARKRIYQMYGEDELYEGGLSIRTTLDTSVQLEGRRALRRGLEMMDRRHGYRGPLTSFDSMSDWRTKLSAVKPPRDIGDWRVALVMETGDKSAELAFAPPADLPEDETFPESDAKGTLALSDIAWAKKALPRGAVGKDLRSIKDVLKAGDVVLVERKPVKAEAEPSTEYNLRQIPKANGGLVAMDPHTGRILAMVGGYSFEQSQFNRATQAKRQPGSAFKPFVYAAALEEGFTPADQILDAPFVIERKDVECEENEQGTLSLRQNGEERREGEDDAFEDECERFYKPENYNAGNFYGLSTLRLGIEKSRNAMTVRLANEMGMAPVMRLSKEFGIYDDPKPELAWALGAGETTLLRLATAYSTMINGGKQVEPRILDRVQDGNGKTIFNAFETECADCQQDEYLGGEPPNLPDLRPQLIDPVTAYQVTYIMQGVVENGTGARLRALGRPLGGKTGTTNDSLDNWFMGFSPDLVVGVYVGIDTPEQMGRETGSSSAVPIVKDFLETVLKDQSKVPFRIPDGVTLAPVNRVTGEPSYIGAPDFILEAFKPGTEPSMGGLRRTIRVGSGTDSFGGFFGSTVPQTTDDESTTSSGDETPTDLEATLNRAQNAVEGVRNPEDQETDAAVEGPAPSITPPATPDTAPVEKPVEKALDDGLY</sequence>
<dbReference type="AlphaFoldDB" id="A0A918KDZ1"/>
<keyword evidence="16" id="KW-0735">Signal-anchor</keyword>
<dbReference type="GO" id="GO:0009252">
    <property type="term" value="P:peptidoglycan biosynthetic process"/>
    <property type="evidence" value="ECO:0007669"/>
    <property type="project" value="UniProtKB-KW"/>
</dbReference>
<feature type="domain" description="Penicillin-binding protein OB-like" evidence="31">
    <location>
        <begin position="343"/>
        <end position="469"/>
    </location>
</feature>
<proteinExistence type="inferred from homology"/>
<dbReference type="GO" id="GO:0046677">
    <property type="term" value="P:response to antibiotic"/>
    <property type="evidence" value="ECO:0007669"/>
    <property type="project" value="UniProtKB-KW"/>
</dbReference>
<feature type="region of interest" description="Disordered" evidence="27">
    <location>
        <begin position="863"/>
        <end position="946"/>
    </location>
</feature>
<gene>
    <name evidence="32" type="primary">pbpY</name>
    <name evidence="32" type="ORF">GCM10011309_04810</name>
</gene>
<dbReference type="Gene3D" id="1.10.3810.10">
    <property type="entry name" value="Biosynthetic peptidoglycan transglycosylase-like"/>
    <property type="match status" value="1"/>
</dbReference>
<dbReference type="GO" id="GO:0008955">
    <property type="term" value="F:peptidoglycan glycosyltransferase activity"/>
    <property type="evidence" value="ECO:0007669"/>
    <property type="project" value="UniProtKB-EC"/>
</dbReference>
<evidence type="ECO:0000256" key="10">
    <source>
        <dbReference type="ARBA" id="ARBA00022670"/>
    </source>
</evidence>
<dbReference type="InterPro" id="IPR001264">
    <property type="entry name" value="Glyco_trans_51"/>
</dbReference>
<evidence type="ECO:0000256" key="19">
    <source>
        <dbReference type="ARBA" id="ARBA00023136"/>
    </source>
</evidence>
<comment type="pathway">
    <text evidence="26">Glycan biosynthesis.</text>
</comment>
<dbReference type="InterPro" id="IPR012338">
    <property type="entry name" value="Beta-lactam/transpept-like"/>
</dbReference>
<comment type="similarity">
    <text evidence="3">In the C-terminal section; belongs to the transpeptidase family.</text>
</comment>
<comment type="subcellular location">
    <subcellularLocation>
        <location evidence="1">Cell inner membrane</location>
        <topology evidence="1">Single-pass type II membrane protein</topology>
    </subcellularLocation>
</comment>
<dbReference type="PANTHER" id="PTHR32282">
    <property type="entry name" value="BINDING PROTEIN TRANSPEPTIDASE, PUTATIVE-RELATED"/>
    <property type="match status" value="1"/>
</dbReference>
<keyword evidence="9" id="KW-0121">Carboxypeptidase</keyword>
<keyword evidence="7" id="KW-1003">Cell membrane</keyword>
<evidence type="ECO:0000256" key="22">
    <source>
        <dbReference type="ARBA" id="ARBA00023316"/>
    </source>
</evidence>
<keyword evidence="15" id="KW-0133">Cell shape</keyword>
<keyword evidence="10" id="KW-0645">Protease</keyword>
<evidence type="ECO:0000256" key="17">
    <source>
        <dbReference type="ARBA" id="ARBA00022984"/>
    </source>
</evidence>
<dbReference type="GO" id="GO:0005886">
    <property type="term" value="C:plasma membrane"/>
    <property type="evidence" value="ECO:0007669"/>
    <property type="project" value="UniProtKB-SubCell"/>
</dbReference>
<comment type="catalytic activity">
    <reaction evidence="23">
        <text>Preferential cleavage: (Ac)2-L-Lys-D-Ala-|-D-Ala. Also transpeptidation of peptidyl-alanyl moieties that are N-acyl substituents of D-alanine.</text>
        <dbReference type="EC" id="3.4.16.4"/>
    </reaction>
</comment>
<dbReference type="GO" id="GO:0071555">
    <property type="term" value="P:cell wall organization"/>
    <property type="evidence" value="ECO:0007669"/>
    <property type="project" value="UniProtKB-KW"/>
</dbReference>
<dbReference type="RefSeq" id="WP_233349739.1">
    <property type="nucleotide sequence ID" value="NZ_BMYV01000001.1"/>
</dbReference>
<dbReference type="SUPFAM" id="SSF53955">
    <property type="entry name" value="Lysozyme-like"/>
    <property type="match status" value="1"/>
</dbReference>
<keyword evidence="18 28" id="KW-1133">Transmembrane helix</keyword>
<evidence type="ECO:0000256" key="28">
    <source>
        <dbReference type="SAM" id="Phobius"/>
    </source>
</evidence>
<feature type="region of interest" description="Disordered" evidence="27">
    <location>
        <begin position="546"/>
        <end position="568"/>
    </location>
</feature>
<evidence type="ECO:0000256" key="11">
    <source>
        <dbReference type="ARBA" id="ARBA00022676"/>
    </source>
</evidence>
<feature type="transmembrane region" description="Helical" evidence="28">
    <location>
        <begin position="26"/>
        <end position="47"/>
    </location>
</feature>
<keyword evidence="33" id="KW-1185">Reference proteome</keyword>
<evidence type="ECO:0000256" key="9">
    <source>
        <dbReference type="ARBA" id="ARBA00022645"/>
    </source>
</evidence>
<dbReference type="Proteomes" id="UP000600865">
    <property type="component" value="Unassembled WGS sequence"/>
</dbReference>
<evidence type="ECO:0000256" key="16">
    <source>
        <dbReference type="ARBA" id="ARBA00022968"/>
    </source>
</evidence>
<feature type="compositionally biased region" description="Basic and acidic residues" evidence="27">
    <location>
        <begin position="935"/>
        <end position="946"/>
    </location>
</feature>
<evidence type="ECO:0000256" key="27">
    <source>
        <dbReference type="SAM" id="MobiDB-lite"/>
    </source>
</evidence>
<keyword evidence="19 28" id="KW-0472">Membrane</keyword>
<name>A0A918KDZ1_9PROT</name>
<dbReference type="InterPro" id="IPR023346">
    <property type="entry name" value="Lysozyme-like_dom_sf"/>
</dbReference>
<comment type="similarity">
    <text evidence="4">In the N-terminal section; belongs to the glycosyltransferase 51 family.</text>
</comment>
<evidence type="ECO:0000256" key="6">
    <source>
        <dbReference type="ARBA" id="ARBA00018638"/>
    </source>
</evidence>
<dbReference type="InterPro" id="IPR050396">
    <property type="entry name" value="Glycosyltr_51/Transpeptidase"/>
</dbReference>
<evidence type="ECO:0000259" key="30">
    <source>
        <dbReference type="Pfam" id="PF00912"/>
    </source>
</evidence>
<evidence type="ECO:0000256" key="26">
    <source>
        <dbReference type="ARBA" id="ARBA00060592"/>
    </source>
</evidence>
<dbReference type="GO" id="GO:0030288">
    <property type="term" value="C:outer membrane-bounded periplasmic space"/>
    <property type="evidence" value="ECO:0007669"/>
    <property type="project" value="TreeGrafter"/>
</dbReference>
<evidence type="ECO:0000256" key="24">
    <source>
        <dbReference type="ARBA" id="ARBA00044770"/>
    </source>
</evidence>
<evidence type="ECO:0000256" key="15">
    <source>
        <dbReference type="ARBA" id="ARBA00022960"/>
    </source>
</evidence>
<dbReference type="EC" id="3.4.16.4" evidence="5"/>
<dbReference type="InterPro" id="IPR001460">
    <property type="entry name" value="PCN-bd_Tpept"/>
</dbReference>
<evidence type="ECO:0000256" key="20">
    <source>
        <dbReference type="ARBA" id="ARBA00023251"/>
    </source>
</evidence>
<evidence type="ECO:0000259" key="29">
    <source>
        <dbReference type="Pfam" id="PF00905"/>
    </source>
</evidence>
<organism evidence="32 33">
    <name type="scientific">Litorimonas cladophorae</name>
    <dbReference type="NCBI Taxonomy" id="1220491"/>
    <lineage>
        <taxon>Bacteria</taxon>
        <taxon>Pseudomonadati</taxon>
        <taxon>Pseudomonadota</taxon>
        <taxon>Alphaproteobacteria</taxon>
        <taxon>Maricaulales</taxon>
        <taxon>Robiginitomaculaceae</taxon>
    </lineage>
</organism>
<dbReference type="EMBL" id="BMYV01000001">
    <property type="protein sequence ID" value="GGX58504.1"/>
    <property type="molecule type" value="Genomic_DNA"/>
</dbReference>
<dbReference type="GO" id="GO:0009002">
    <property type="term" value="F:serine-type D-Ala-D-Ala carboxypeptidase activity"/>
    <property type="evidence" value="ECO:0007669"/>
    <property type="project" value="UniProtKB-EC"/>
</dbReference>
<evidence type="ECO:0000256" key="23">
    <source>
        <dbReference type="ARBA" id="ARBA00034000"/>
    </source>
</evidence>
<dbReference type="GO" id="GO:0008360">
    <property type="term" value="P:regulation of cell shape"/>
    <property type="evidence" value="ECO:0007669"/>
    <property type="project" value="UniProtKB-KW"/>
</dbReference>
<evidence type="ECO:0000256" key="13">
    <source>
        <dbReference type="ARBA" id="ARBA00022692"/>
    </source>
</evidence>
<dbReference type="InterPro" id="IPR036950">
    <property type="entry name" value="PBP_transglycosylase"/>
</dbReference>
<dbReference type="InterPro" id="IPR031376">
    <property type="entry name" value="PCB_OB"/>
</dbReference>
<keyword evidence="17" id="KW-0573">Peptidoglycan synthesis</keyword>
<keyword evidence="20" id="KW-0046">Antibiotic resistance</keyword>
<dbReference type="GO" id="GO:0006508">
    <property type="term" value="P:proteolysis"/>
    <property type="evidence" value="ECO:0007669"/>
    <property type="project" value="UniProtKB-KW"/>
</dbReference>
<evidence type="ECO:0000256" key="25">
    <source>
        <dbReference type="ARBA" id="ARBA00049902"/>
    </source>
</evidence>
<comment type="pathway">
    <text evidence="2">Cell wall biogenesis; peptidoglycan biosynthesis.</text>
</comment>
<keyword evidence="12" id="KW-0808">Transferase</keyword>
<evidence type="ECO:0000256" key="8">
    <source>
        <dbReference type="ARBA" id="ARBA00022519"/>
    </source>
</evidence>
<evidence type="ECO:0000256" key="21">
    <source>
        <dbReference type="ARBA" id="ARBA00023268"/>
    </source>
</evidence>
<dbReference type="PANTHER" id="PTHR32282:SF27">
    <property type="entry name" value="PENICILLIN-BINDING PROTEIN 1A"/>
    <property type="match status" value="1"/>
</dbReference>
<evidence type="ECO:0000256" key="5">
    <source>
        <dbReference type="ARBA" id="ARBA00012448"/>
    </source>
</evidence>
<keyword evidence="11" id="KW-0328">Glycosyltransferase</keyword>
<comment type="catalytic activity">
    <reaction evidence="25">
        <text>[GlcNAc-(1-&gt;4)-Mur2Ac(oyl-L-Ala-gamma-D-Glu-L-Lys-D-Ala-D-Ala)](n)-di-trans,octa-cis-undecaprenyl diphosphate + beta-D-GlcNAc-(1-&gt;4)-Mur2Ac(oyl-L-Ala-gamma-D-Glu-L-Lys-D-Ala-D-Ala)-di-trans,octa-cis-undecaprenyl diphosphate = [GlcNAc-(1-&gt;4)-Mur2Ac(oyl-L-Ala-gamma-D-Glu-L-Lys-D-Ala-D-Ala)](n+1)-di-trans,octa-cis-undecaprenyl diphosphate + di-trans,octa-cis-undecaprenyl diphosphate + H(+)</text>
        <dbReference type="Rhea" id="RHEA:23708"/>
        <dbReference type="Rhea" id="RHEA-COMP:9602"/>
        <dbReference type="Rhea" id="RHEA-COMP:9603"/>
        <dbReference type="ChEBI" id="CHEBI:15378"/>
        <dbReference type="ChEBI" id="CHEBI:58405"/>
        <dbReference type="ChEBI" id="CHEBI:60033"/>
        <dbReference type="ChEBI" id="CHEBI:78435"/>
        <dbReference type="EC" id="2.4.99.28"/>
    </reaction>
</comment>
<evidence type="ECO:0000256" key="12">
    <source>
        <dbReference type="ARBA" id="ARBA00022679"/>
    </source>
</evidence>
<feature type="domain" description="Penicillin-binding protein transpeptidase" evidence="29">
    <location>
        <begin position="471"/>
        <end position="543"/>
    </location>
</feature>
<evidence type="ECO:0000256" key="18">
    <source>
        <dbReference type="ARBA" id="ARBA00022989"/>
    </source>
</evidence>
<accession>A0A918KDZ1</accession>
<evidence type="ECO:0000256" key="14">
    <source>
        <dbReference type="ARBA" id="ARBA00022801"/>
    </source>
</evidence>
<keyword evidence="21" id="KW-0511">Multifunctional enzyme</keyword>
<dbReference type="GO" id="GO:0008658">
    <property type="term" value="F:penicillin binding"/>
    <property type="evidence" value="ECO:0007669"/>
    <property type="project" value="InterPro"/>
</dbReference>
<keyword evidence="22" id="KW-0961">Cell wall biogenesis/degradation</keyword>
<feature type="domain" description="Glycosyl transferase family 51" evidence="30">
    <location>
        <begin position="74"/>
        <end position="254"/>
    </location>
</feature>
<keyword evidence="8" id="KW-0997">Cell inner membrane</keyword>
<dbReference type="Pfam" id="PF00905">
    <property type="entry name" value="Transpeptidase"/>
    <property type="match status" value="2"/>
</dbReference>
<dbReference type="Gene3D" id="3.40.710.10">
    <property type="entry name" value="DD-peptidase/beta-lactamase superfamily"/>
    <property type="match status" value="2"/>
</dbReference>
<evidence type="ECO:0000256" key="7">
    <source>
        <dbReference type="ARBA" id="ARBA00022475"/>
    </source>
</evidence>
<keyword evidence="14" id="KW-0378">Hydrolase</keyword>
<feature type="domain" description="Penicillin-binding protein transpeptidase" evidence="29">
    <location>
        <begin position="583"/>
        <end position="795"/>
    </location>
</feature>
<evidence type="ECO:0000256" key="3">
    <source>
        <dbReference type="ARBA" id="ARBA00007090"/>
    </source>
</evidence>
<protein>
    <recommendedName>
        <fullName evidence="6">Penicillin-binding protein 1A</fullName>
        <ecNumber evidence="24">2.4.99.28</ecNumber>
        <ecNumber evidence="5">3.4.16.4</ecNumber>
    </recommendedName>
</protein>
<dbReference type="SUPFAM" id="SSF56601">
    <property type="entry name" value="beta-lactamase/transpeptidase-like"/>
    <property type="match status" value="1"/>
</dbReference>
<evidence type="ECO:0000259" key="31">
    <source>
        <dbReference type="Pfam" id="PF17092"/>
    </source>
</evidence>
<dbReference type="Pfam" id="PF00912">
    <property type="entry name" value="Transgly"/>
    <property type="match status" value="1"/>
</dbReference>